<protein>
    <submittedName>
        <fullName evidence="1">Uncharacterized protein</fullName>
    </submittedName>
</protein>
<evidence type="ECO:0000313" key="1">
    <source>
        <dbReference type="EMBL" id="KAH3804563.1"/>
    </source>
</evidence>
<accession>A0A9D4FT79</accession>
<comment type="caution">
    <text evidence="1">The sequence shown here is derived from an EMBL/GenBank/DDBJ whole genome shotgun (WGS) entry which is preliminary data.</text>
</comment>
<evidence type="ECO:0000313" key="2">
    <source>
        <dbReference type="Proteomes" id="UP000828390"/>
    </source>
</evidence>
<reference evidence="1" key="1">
    <citation type="journal article" date="2019" name="bioRxiv">
        <title>The Genome of the Zebra Mussel, Dreissena polymorpha: A Resource for Invasive Species Research.</title>
        <authorList>
            <person name="McCartney M.A."/>
            <person name="Auch B."/>
            <person name="Kono T."/>
            <person name="Mallez S."/>
            <person name="Zhang Y."/>
            <person name="Obille A."/>
            <person name="Becker A."/>
            <person name="Abrahante J.E."/>
            <person name="Garbe J."/>
            <person name="Badalamenti J.P."/>
            <person name="Herman A."/>
            <person name="Mangelson H."/>
            <person name="Liachko I."/>
            <person name="Sullivan S."/>
            <person name="Sone E.D."/>
            <person name="Koren S."/>
            <person name="Silverstein K.A.T."/>
            <person name="Beckman K.B."/>
            <person name="Gohl D.M."/>
        </authorList>
    </citation>
    <scope>NUCLEOTIDE SEQUENCE</scope>
    <source>
        <strain evidence="1">Duluth1</strain>
        <tissue evidence="1">Whole animal</tissue>
    </source>
</reference>
<sequence>MTYSLRNVVKPIEMVQVKNLEHPVGILKQKIPAVRGVKDLLSSMSVLKKGQDKRSPCPSQREG</sequence>
<keyword evidence="2" id="KW-1185">Reference proteome</keyword>
<dbReference type="Proteomes" id="UP000828390">
    <property type="component" value="Unassembled WGS sequence"/>
</dbReference>
<name>A0A9D4FT79_DREPO</name>
<proteinExistence type="predicted"/>
<reference evidence="1" key="2">
    <citation type="submission" date="2020-11" db="EMBL/GenBank/DDBJ databases">
        <authorList>
            <person name="McCartney M.A."/>
            <person name="Auch B."/>
            <person name="Kono T."/>
            <person name="Mallez S."/>
            <person name="Becker A."/>
            <person name="Gohl D.M."/>
            <person name="Silverstein K.A.T."/>
            <person name="Koren S."/>
            <person name="Bechman K.B."/>
            <person name="Herman A."/>
            <person name="Abrahante J.E."/>
            <person name="Garbe J."/>
        </authorList>
    </citation>
    <scope>NUCLEOTIDE SEQUENCE</scope>
    <source>
        <strain evidence="1">Duluth1</strain>
        <tissue evidence="1">Whole animal</tissue>
    </source>
</reference>
<gene>
    <name evidence="1" type="ORF">DPMN_132850</name>
</gene>
<organism evidence="1 2">
    <name type="scientific">Dreissena polymorpha</name>
    <name type="common">Zebra mussel</name>
    <name type="synonym">Mytilus polymorpha</name>
    <dbReference type="NCBI Taxonomy" id="45954"/>
    <lineage>
        <taxon>Eukaryota</taxon>
        <taxon>Metazoa</taxon>
        <taxon>Spiralia</taxon>
        <taxon>Lophotrochozoa</taxon>
        <taxon>Mollusca</taxon>
        <taxon>Bivalvia</taxon>
        <taxon>Autobranchia</taxon>
        <taxon>Heteroconchia</taxon>
        <taxon>Euheterodonta</taxon>
        <taxon>Imparidentia</taxon>
        <taxon>Neoheterodontei</taxon>
        <taxon>Myida</taxon>
        <taxon>Dreissenoidea</taxon>
        <taxon>Dreissenidae</taxon>
        <taxon>Dreissena</taxon>
    </lineage>
</organism>
<dbReference type="AlphaFoldDB" id="A0A9D4FT79"/>
<dbReference type="EMBL" id="JAIWYP010000006">
    <property type="protein sequence ID" value="KAH3804563.1"/>
    <property type="molecule type" value="Genomic_DNA"/>
</dbReference>